<feature type="region of interest" description="Disordered" evidence="1">
    <location>
        <begin position="1"/>
        <end position="56"/>
    </location>
</feature>
<dbReference type="EMBL" id="JACBZF010000003">
    <property type="protein sequence ID" value="NYH95950.1"/>
    <property type="molecule type" value="Genomic_DNA"/>
</dbReference>
<name>A0A7Y9XWY1_9SPHN</name>
<organism evidence="2 3">
    <name type="scientific">Novosphingobium marinum</name>
    <dbReference type="NCBI Taxonomy" id="1514948"/>
    <lineage>
        <taxon>Bacteria</taxon>
        <taxon>Pseudomonadati</taxon>
        <taxon>Pseudomonadota</taxon>
        <taxon>Alphaproteobacteria</taxon>
        <taxon>Sphingomonadales</taxon>
        <taxon>Sphingomonadaceae</taxon>
        <taxon>Novosphingobium</taxon>
    </lineage>
</organism>
<reference evidence="2 3" key="1">
    <citation type="submission" date="2020-07" db="EMBL/GenBank/DDBJ databases">
        <title>Genomic Encyclopedia of Type Strains, Phase IV (KMG-IV): sequencing the most valuable type-strain genomes for metagenomic binning, comparative biology and taxonomic classification.</title>
        <authorList>
            <person name="Goeker M."/>
        </authorList>
    </citation>
    <scope>NUCLEOTIDE SEQUENCE [LARGE SCALE GENOMIC DNA]</scope>
    <source>
        <strain evidence="2 3">DSM 29043</strain>
    </source>
</reference>
<accession>A0A7Y9XWY1</accession>
<feature type="compositionally biased region" description="Low complexity" evidence="1">
    <location>
        <begin position="27"/>
        <end position="56"/>
    </location>
</feature>
<evidence type="ECO:0000256" key="1">
    <source>
        <dbReference type="SAM" id="MobiDB-lite"/>
    </source>
</evidence>
<evidence type="ECO:0000313" key="2">
    <source>
        <dbReference type="EMBL" id="NYH95950.1"/>
    </source>
</evidence>
<comment type="caution">
    <text evidence="2">The sequence shown here is derived from an EMBL/GenBank/DDBJ whole genome shotgun (WGS) entry which is preliminary data.</text>
</comment>
<protein>
    <submittedName>
        <fullName evidence="2">Uncharacterized protein</fullName>
    </submittedName>
</protein>
<sequence length="56" mass="6536">MEQNPDRNRQQDGERRPEQQNQTDYAGKQQGGQKSQPGQQKQQEGQNRQPGQQDRD</sequence>
<proteinExistence type="predicted"/>
<gene>
    <name evidence="2" type="ORF">FHS75_002279</name>
</gene>
<feature type="compositionally biased region" description="Basic and acidic residues" evidence="1">
    <location>
        <begin position="1"/>
        <end position="18"/>
    </location>
</feature>
<dbReference type="AlphaFoldDB" id="A0A7Y9XWY1"/>
<evidence type="ECO:0000313" key="3">
    <source>
        <dbReference type="Proteomes" id="UP000522081"/>
    </source>
</evidence>
<dbReference type="RefSeq" id="WP_179407767.1">
    <property type="nucleotide sequence ID" value="NZ_BMGF01000003.1"/>
</dbReference>
<dbReference type="Proteomes" id="UP000522081">
    <property type="component" value="Unassembled WGS sequence"/>
</dbReference>
<keyword evidence="3" id="KW-1185">Reference proteome</keyword>